<gene>
    <name evidence="2" type="ORF">K505DRAFT_341657</name>
</gene>
<organism evidence="2 3">
    <name type="scientific">Melanomma pulvis-pyrius CBS 109.77</name>
    <dbReference type="NCBI Taxonomy" id="1314802"/>
    <lineage>
        <taxon>Eukaryota</taxon>
        <taxon>Fungi</taxon>
        <taxon>Dikarya</taxon>
        <taxon>Ascomycota</taxon>
        <taxon>Pezizomycotina</taxon>
        <taxon>Dothideomycetes</taxon>
        <taxon>Pleosporomycetidae</taxon>
        <taxon>Pleosporales</taxon>
        <taxon>Melanommataceae</taxon>
        <taxon>Melanomma</taxon>
    </lineage>
</organism>
<feature type="compositionally biased region" description="Low complexity" evidence="1">
    <location>
        <begin position="114"/>
        <end position="129"/>
    </location>
</feature>
<protein>
    <submittedName>
        <fullName evidence="2">Uncharacterized protein</fullName>
    </submittedName>
</protein>
<keyword evidence="3" id="KW-1185">Reference proteome</keyword>
<reference evidence="2" key="1">
    <citation type="journal article" date="2020" name="Stud. Mycol.">
        <title>101 Dothideomycetes genomes: a test case for predicting lifestyles and emergence of pathogens.</title>
        <authorList>
            <person name="Haridas S."/>
            <person name="Albert R."/>
            <person name="Binder M."/>
            <person name="Bloem J."/>
            <person name="Labutti K."/>
            <person name="Salamov A."/>
            <person name="Andreopoulos B."/>
            <person name="Baker S."/>
            <person name="Barry K."/>
            <person name="Bills G."/>
            <person name="Bluhm B."/>
            <person name="Cannon C."/>
            <person name="Castanera R."/>
            <person name="Culley D."/>
            <person name="Daum C."/>
            <person name="Ezra D."/>
            <person name="Gonzalez J."/>
            <person name="Henrissat B."/>
            <person name="Kuo A."/>
            <person name="Liang C."/>
            <person name="Lipzen A."/>
            <person name="Lutzoni F."/>
            <person name="Magnuson J."/>
            <person name="Mondo S."/>
            <person name="Nolan M."/>
            <person name="Ohm R."/>
            <person name="Pangilinan J."/>
            <person name="Park H.-J."/>
            <person name="Ramirez L."/>
            <person name="Alfaro M."/>
            <person name="Sun H."/>
            <person name="Tritt A."/>
            <person name="Yoshinaga Y."/>
            <person name="Zwiers L.-H."/>
            <person name="Turgeon B."/>
            <person name="Goodwin S."/>
            <person name="Spatafora J."/>
            <person name="Crous P."/>
            <person name="Grigoriev I."/>
        </authorList>
    </citation>
    <scope>NUCLEOTIDE SEQUENCE</scope>
    <source>
        <strain evidence="2">CBS 109.77</strain>
    </source>
</reference>
<proteinExistence type="predicted"/>
<evidence type="ECO:0000256" key="1">
    <source>
        <dbReference type="SAM" id="MobiDB-lite"/>
    </source>
</evidence>
<dbReference type="Proteomes" id="UP000799757">
    <property type="component" value="Unassembled WGS sequence"/>
</dbReference>
<name>A0A6A6WXK1_9PLEO</name>
<feature type="region of interest" description="Disordered" evidence="1">
    <location>
        <begin position="107"/>
        <end position="129"/>
    </location>
</feature>
<accession>A0A6A6WXK1</accession>
<dbReference type="EMBL" id="MU002173">
    <property type="protein sequence ID" value="KAF2788970.1"/>
    <property type="molecule type" value="Genomic_DNA"/>
</dbReference>
<dbReference type="AlphaFoldDB" id="A0A6A6WXK1"/>
<evidence type="ECO:0000313" key="3">
    <source>
        <dbReference type="Proteomes" id="UP000799757"/>
    </source>
</evidence>
<evidence type="ECO:0000313" key="2">
    <source>
        <dbReference type="EMBL" id="KAF2788970.1"/>
    </source>
</evidence>
<sequence>MAERIAPASWIKGNCNRLATANAGGPAHPRQGAGPEVTLCPTLPLSTTVRPPAVLFCCRCCCATPSATTSSLPEAAFSRCGPRCLAVGSHRPARCSARAAACAPIGDAPPPAQPAASPRTRASPASARATTHLQRLPAGLASAAAVRSLARRRDAWGREQDAVFMHHHGPRWAPWAAQHWQG</sequence>